<dbReference type="GeneID" id="9887617"/>
<dbReference type="Proteomes" id="UP000029781">
    <property type="component" value="Segment"/>
</dbReference>
<evidence type="ECO:0000313" key="1">
    <source>
        <dbReference type="EMBL" id="ADO67248.1"/>
    </source>
</evidence>
<name>E3T4Y5_CROVB</name>
<dbReference type="KEGG" id="vg:9887617"/>
<dbReference type="EMBL" id="GU244497">
    <property type="protein sequence ID" value="ADO67248.1"/>
    <property type="molecule type" value="Genomic_DNA"/>
</dbReference>
<organism evidence="1 2">
    <name type="scientific">Cafeteria roenbergensis virus (strain BV-PW1)</name>
    <name type="common">CroV</name>
    <dbReference type="NCBI Taxonomy" id="693272"/>
    <lineage>
        <taxon>Viruses</taxon>
        <taxon>Varidnaviria</taxon>
        <taxon>Bamfordvirae</taxon>
        <taxon>Nucleocytoviricota</taxon>
        <taxon>Megaviricetes</taxon>
        <taxon>Imitervirales</taxon>
        <taxon>Mimiviridae</taxon>
        <taxon>Aliimimivirinae</taxon>
        <taxon>Rheavirus</taxon>
        <taxon>Rheavirus sinusmexicani</taxon>
    </lineage>
</organism>
<sequence>MPITYTLVNPQVIGSMKSQIKADNSLKAAKQFYKSLSEHFNNTIPKFHFTIQKGGSGKGKYYHFKVTEEKDGDEVDFTLEPIKLSNESEAIDRFENRVNGFRKKCDQAGGASKSSKASKDDKLFDVADDDTSRVFYSLFPTIYDHPIGYFWYDPHVYNLDMYFVPTFYPYITPFIEIVGF</sequence>
<proteinExistence type="predicted"/>
<evidence type="ECO:0000313" key="2">
    <source>
        <dbReference type="Proteomes" id="UP000029781"/>
    </source>
</evidence>
<organismHost>
    <name type="scientific">Cafeteria roenbergensis</name>
    <name type="common">Marine flagellate</name>
    <dbReference type="NCBI Taxonomy" id="33653"/>
</organismHost>
<protein>
    <submittedName>
        <fullName evidence="1">Uncharacterized protein</fullName>
    </submittedName>
</protein>
<gene>
    <name evidence="1" type="ORF">crov215</name>
</gene>
<reference evidence="1 2" key="1">
    <citation type="journal article" date="2010" name="Proc. Natl. Acad. Sci. U.S.A.">
        <title>Giant virus with a remarkable complement of genes infects marine zooplankton.</title>
        <authorList>
            <person name="Fischer M.G."/>
            <person name="Allen M.J."/>
            <person name="Wilson W.H."/>
            <person name="Suttle C.A."/>
        </authorList>
    </citation>
    <scope>NUCLEOTIDE SEQUENCE [LARGE SCALE GENOMIC DNA]</scope>
    <source>
        <strain evidence="1 2">BV-PW1</strain>
    </source>
</reference>
<accession>E3T4Y5</accession>
<dbReference type="RefSeq" id="YP_003969847.1">
    <property type="nucleotide sequence ID" value="NC_014637.1"/>
</dbReference>
<keyword evidence="2" id="KW-1185">Reference proteome</keyword>